<dbReference type="STRING" id="1120996.SAMN02746066_04161"/>
<dbReference type="RefSeq" id="WP_073290972.1">
    <property type="nucleotide sequence ID" value="NZ_FRCP01000024.1"/>
</dbReference>
<keyword evidence="2" id="KW-1185">Reference proteome</keyword>
<dbReference type="AlphaFoldDB" id="A0A1M7N1R6"/>
<dbReference type="Proteomes" id="UP000184038">
    <property type="component" value="Unassembled WGS sequence"/>
</dbReference>
<proteinExistence type="predicted"/>
<accession>A0A1M7N1R6</accession>
<reference evidence="1 2" key="1">
    <citation type="submission" date="2016-11" db="EMBL/GenBank/DDBJ databases">
        <authorList>
            <person name="Jaros S."/>
            <person name="Januszkiewicz K."/>
            <person name="Wedrychowicz H."/>
        </authorList>
    </citation>
    <scope>NUCLEOTIDE SEQUENCE [LARGE SCALE GENOMIC DNA]</scope>
    <source>
        <strain evidence="1 2">DSM 15930</strain>
    </source>
</reference>
<sequence>MSIELIRNYQELKVNMKTIDNYLRSKKDSEYTYAINLLKKGTCFIAVKADSGYRFYPSRFMGYKNNTMEQHDSNISKNGTVTNPQITFILGEKLIKNAELNNEYMKYCEILGFEPREKGSFGVERKFWVVD</sequence>
<dbReference type="EMBL" id="FRCP01000024">
    <property type="protein sequence ID" value="SHM97332.1"/>
    <property type="molecule type" value="Genomic_DNA"/>
</dbReference>
<evidence type="ECO:0000313" key="1">
    <source>
        <dbReference type="EMBL" id="SHM97332.1"/>
    </source>
</evidence>
<protein>
    <submittedName>
        <fullName evidence="1">Uncharacterized protein</fullName>
    </submittedName>
</protein>
<evidence type="ECO:0000313" key="2">
    <source>
        <dbReference type="Proteomes" id="UP000184038"/>
    </source>
</evidence>
<name>A0A1M7N1R6_9FIRM</name>
<gene>
    <name evidence="1" type="ORF">SAMN02746066_04161</name>
</gene>
<dbReference type="OrthoDB" id="5678128at2"/>
<organism evidence="1 2">
    <name type="scientific">Anaerosporobacter mobilis DSM 15930</name>
    <dbReference type="NCBI Taxonomy" id="1120996"/>
    <lineage>
        <taxon>Bacteria</taxon>
        <taxon>Bacillati</taxon>
        <taxon>Bacillota</taxon>
        <taxon>Clostridia</taxon>
        <taxon>Lachnospirales</taxon>
        <taxon>Lachnospiraceae</taxon>
        <taxon>Anaerosporobacter</taxon>
    </lineage>
</organism>